<feature type="signal peptide" evidence="1">
    <location>
        <begin position="1"/>
        <end position="23"/>
    </location>
</feature>
<proteinExistence type="predicted"/>
<feature type="chain" id="PRO_5002433604" evidence="1">
    <location>
        <begin position="24"/>
        <end position="56"/>
    </location>
</feature>
<dbReference type="EMBL" id="GBXM01037091">
    <property type="protein sequence ID" value="JAH71486.1"/>
    <property type="molecule type" value="Transcribed_RNA"/>
</dbReference>
<sequence>MEMEKRWLSSLLFMCIFSLYCASADNGGVKKLRCSLQRDHFSNFKSGKLYEREMCD</sequence>
<evidence type="ECO:0000313" key="2">
    <source>
        <dbReference type="EMBL" id="JAH71486.1"/>
    </source>
</evidence>
<organism evidence="2">
    <name type="scientific">Anguilla anguilla</name>
    <name type="common">European freshwater eel</name>
    <name type="synonym">Muraena anguilla</name>
    <dbReference type="NCBI Taxonomy" id="7936"/>
    <lineage>
        <taxon>Eukaryota</taxon>
        <taxon>Metazoa</taxon>
        <taxon>Chordata</taxon>
        <taxon>Craniata</taxon>
        <taxon>Vertebrata</taxon>
        <taxon>Euteleostomi</taxon>
        <taxon>Actinopterygii</taxon>
        <taxon>Neopterygii</taxon>
        <taxon>Teleostei</taxon>
        <taxon>Anguilliformes</taxon>
        <taxon>Anguillidae</taxon>
        <taxon>Anguilla</taxon>
    </lineage>
</organism>
<reference evidence="2" key="2">
    <citation type="journal article" date="2015" name="Fish Shellfish Immunol.">
        <title>Early steps in the European eel (Anguilla anguilla)-Vibrio vulnificus interaction in the gills: Role of the RtxA13 toxin.</title>
        <authorList>
            <person name="Callol A."/>
            <person name="Pajuelo D."/>
            <person name="Ebbesson L."/>
            <person name="Teles M."/>
            <person name="MacKenzie S."/>
            <person name="Amaro C."/>
        </authorList>
    </citation>
    <scope>NUCLEOTIDE SEQUENCE</scope>
</reference>
<reference evidence="2" key="1">
    <citation type="submission" date="2014-11" db="EMBL/GenBank/DDBJ databases">
        <authorList>
            <person name="Amaro Gonzalez C."/>
        </authorList>
    </citation>
    <scope>NUCLEOTIDE SEQUENCE</scope>
</reference>
<accession>A0A0E9V0G7</accession>
<dbReference type="AlphaFoldDB" id="A0A0E9V0G7"/>
<name>A0A0E9V0G7_ANGAN</name>
<evidence type="ECO:0000256" key="1">
    <source>
        <dbReference type="SAM" id="SignalP"/>
    </source>
</evidence>
<protein>
    <submittedName>
        <fullName evidence="2">Uncharacterized protein</fullName>
    </submittedName>
</protein>
<keyword evidence="1" id="KW-0732">Signal</keyword>